<dbReference type="PANTHER" id="PTHR43265:SF1">
    <property type="entry name" value="ESTERASE ESTD"/>
    <property type="match status" value="1"/>
</dbReference>
<evidence type="ECO:0000313" key="3">
    <source>
        <dbReference type="EMBL" id="GGY75063.1"/>
    </source>
</evidence>
<evidence type="ECO:0000256" key="1">
    <source>
        <dbReference type="SAM" id="SignalP"/>
    </source>
</evidence>
<keyword evidence="4" id="KW-1185">Reference proteome</keyword>
<feature type="chain" id="PRO_5046613123" description="Serine aminopeptidase S33 domain-containing protein" evidence="1">
    <location>
        <begin position="20"/>
        <end position="278"/>
    </location>
</feature>
<dbReference type="InterPro" id="IPR029058">
    <property type="entry name" value="AB_hydrolase_fold"/>
</dbReference>
<dbReference type="EMBL" id="BMYZ01000001">
    <property type="protein sequence ID" value="GGY75063.1"/>
    <property type="molecule type" value="Genomic_DNA"/>
</dbReference>
<dbReference type="PANTHER" id="PTHR43265">
    <property type="entry name" value="ESTERASE ESTD"/>
    <property type="match status" value="1"/>
</dbReference>
<keyword evidence="1" id="KW-0732">Signal</keyword>
<dbReference type="Proteomes" id="UP000619761">
    <property type="component" value="Unassembled WGS sequence"/>
</dbReference>
<proteinExistence type="predicted"/>
<name>A0ABQ3B1V6_9GAMM</name>
<dbReference type="RefSeq" id="WP_189418081.1">
    <property type="nucleotide sequence ID" value="NZ_BMYZ01000001.1"/>
</dbReference>
<comment type="caution">
    <text evidence="3">The sequence shown here is derived from an EMBL/GenBank/DDBJ whole genome shotgun (WGS) entry which is preliminary data.</text>
</comment>
<dbReference type="Pfam" id="PF12146">
    <property type="entry name" value="Hydrolase_4"/>
    <property type="match status" value="1"/>
</dbReference>
<gene>
    <name evidence="3" type="ORF">GCM10011613_20690</name>
</gene>
<organism evidence="3 4">
    <name type="scientific">Cellvibrio zantedeschiae</name>
    <dbReference type="NCBI Taxonomy" id="1237077"/>
    <lineage>
        <taxon>Bacteria</taxon>
        <taxon>Pseudomonadati</taxon>
        <taxon>Pseudomonadota</taxon>
        <taxon>Gammaproteobacteria</taxon>
        <taxon>Cellvibrionales</taxon>
        <taxon>Cellvibrionaceae</taxon>
        <taxon>Cellvibrio</taxon>
    </lineage>
</organism>
<evidence type="ECO:0000313" key="4">
    <source>
        <dbReference type="Proteomes" id="UP000619761"/>
    </source>
</evidence>
<evidence type="ECO:0000259" key="2">
    <source>
        <dbReference type="Pfam" id="PF12146"/>
    </source>
</evidence>
<dbReference type="InterPro" id="IPR053145">
    <property type="entry name" value="AB_hydrolase_Est10"/>
</dbReference>
<accession>A0ABQ3B1V6</accession>
<reference evidence="4" key="1">
    <citation type="journal article" date="2019" name="Int. J. Syst. Evol. Microbiol.">
        <title>The Global Catalogue of Microorganisms (GCM) 10K type strain sequencing project: providing services to taxonomists for standard genome sequencing and annotation.</title>
        <authorList>
            <consortium name="The Broad Institute Genomics Platform"/>
            <consortium name="The Broad Institute Genome Sequencing Center for Infectious Disease"/>
            <person name="Wu L."/>
            <person name="Ma J."/>
        </authorList>
    </citation>
    <scope>NUCLEOTIDE SEQUENCE [LARGE SCALE GENOMIC DNA]</scope>
    <source>
        <strain evidence="4">KCTC 32239</strain>
    </source>
</reference>
<dbReference type="SUPFAM" id="SSF53474">
    <property type="entry name" value="alpha/beta-Hydrolases"/>
    <property type="match status" value="1"/>
</dbReference>
<feature type="signal peptide" evidence="1">
    <location>
        <begin position="1"/>
        <end position="19"/>
    </location>
</feature>
<dbReference type="InterPro" id="IPR022742">
    <property type="entry name" value="Hydrolase_4"/>
</dbReference>
<protein>
    <recommendedName>
        <fullName evidence="2">Serine aminopeptidase S33 domain-containing protein</fullName>
    </recommendedName>
</protein>
<sequence length="278" mass="30437">MKVFLTAVLLFIPIAPTHAGTFITEEIQFTSHNTQLFGSIVRPKEKEIRAAVVFVHGSGKQSRNLKWAEKFAAEGIATLVYDKRGAGKSGGNYESNQSVSEKNINLLADDAVAAVEALSKQSALKNVPLGLTGISQAGWIVPIAAEKSSAVKFMVLWSGPVCKVSEEDIFSQYNADKDSNNVPTYDDALSARKVKYVWPDFLGKDSDPADNLRKLNIPGLWIFGGNDGSVPVDLSIKRLDSIKQSGHEYNYVLFSGLGHNNMEETFTIASDWILRLVK</sequence>
<feature type="domain" description="Serine aminopeptidase S33" evidence="2">
    <location>
        <begin position="47"/>
        <end position="167"/>
    </location>
</feature>
<dbReference type="Gene3D" id="3.40.50.1820">
    <property type="entry name" value="alpha/beta hydrolase"/>
    <property type="match status" value="1"/>
</dbReference>